<keyword evidence="1" id="KW-0808">Transferase</keyword>
<evidence type="ECO:0008006" key="4">
    <source>
        <dbReference type="Google" id="ProtNLM"/>
    </source>
</evidence>
<dbReference type="Gene3D" id="3.40.50.11350">
    <property type="match status" value="1"/>
</dbReference>
<proteinExistence type="predicted"/>
<dbReference type="GO" id="GO:0016740">
    <property type="term" value="F:transferase activity"/>
    <property type="evidence" value="ECO:0007669"/>
    <property type="project" value="UniProtKB-KW"/>
</dbReference>
<dbReference type="CDD" id="cd11296">
    <property type="entry name" value="O-FucT_like"/>
    <property type="match status" value="1"/>
</dbReference>
<evidence type="ECO:0000256" key="1">
    <source>
        <dbReference type="ARBA" id="ARBA00022679"/>
    </source>
</evidence>
<dbReference type="EMBL" id="MN740335">
    <property type="protein sequence ID" value="QHU01066.1"/>
    <property type="molecule type" value="Genomic_DNA"/>
</dbReference>
<dbReference type="InterPro" id="IPR019378">
    <property type="entry name" value="GDP-Fuc_O-FucTrfase"/>
</dbReference>
<evidence type="ECO:0000256" key="2">
    <source>
        <dbReference type="ARBA" id="ARBA00023277"/>
    </source>
</evidence>
<keyword evidence="2" id="KW-0119">Carbohydrate metabolism</keyword>
<protein>
    <recommendedName>
        <fullName evidence="4">Glycosyltransferase</fullName>
    </recommendedName>
</protein>
<organism evidence="3">
    <name type="scientific">viral metagenome</name>
    <dbReference type="NCBI Taxonomy" id="1070528"/>
    <lineage>
        <taxon>unclassified sequences</taxon>
        <taxon>metagenomes</taxon>
        <taxon>organismal metagenomes</taxon>
    </lineage>
</organism>
<evidence type="ECO:0000313" key="3">
    <source>
        <dbReference type="EMBL" id="QHU01066.1"/>
    </source>
</evidence>
<name>A0A6C0J8K2_9ZZZZ</name>
<reference evidence="3" key="1">
    <citation type="journal article" date="2020" name="Nature">
        <title>Giant virus diversity and host interactions through global metagenomics.</title>
        <authorList>
            <person name="Schulz F."/>
            <person name="Roux S."/>
            <person name="Paez-Espino D."/>
            <person name="Jungbluth S."/>
            <person name="Walsh D.A."/>
            <person name="Denef V.J."/>
            <person name="McMahon K.D."/>
            <person name="Konstantinidis K.T."/>
            <person name="Eloe-Fadrosh E.A."/>
            <person name="Kyrpides N.C."/>
            <person name="Woyke T."/>
        </authorList>
    </citation>
    <scope>NUCLEOTIDE SEQUENCE</scope>
    <source>
        <strain evidence="3">GVMAG-M-3300025860-25</strain>
    </source>
</reference>
<accession>A0A6C0J8K2</accession>
<sequence>MIIIKPTGGLCNYLRVIFSYYEYARKNNSELHVIWIKSNSCPGYFLDYFEPIPHVSFNKQIDKDVKIDYNGCFTMKNFQPKYDKLKLKSYIEKIVFDKLDILNKNYISVHIRRTDHIQLAKYNNRYTDDEEFINFLDKSDNNKNIYIAADNEITYNKFKKKYQNRIKIDYHKTNNNSLRKTSLQDAIIDIYICVYSDDFMGSGWSSFSGLIKSLRML</sequence>
<dbReference type="AlphaFoldDB" id="A0A6C0J8K2"/>
<dbReference type="Pfam" id="PF10250">
    <property type="entry name" value="O-FucT"/>
    <property type="match status" value="1"/>
</dbReference>